<keyword evidence="7 8" id="KW-0472">Membrane</keyword>
<protein>
    <submittedName>
        <fullName evidence="10">Bicyclomycin/multidrug efflux system</fullName>
    </submittedName>
</protein>
<dbReference type="InterPro" id="IPR011701">
    <property type="entry name" value="MFS"/>
</dbReference>
<keyword evidence="5 8" id="KW-0812">Transmembrane</keyword>
<dbReference type="InterPro" id="IPR036259">
    <property type="entry name" value="MFS_trans_sf"/>
</dbReference>
<dbReference type="PROSITE" id="PS00216">
    <property type="entry name" value="SUGAR_TRANSPORT_1"/>
    <property type="match status" value="1"/>
</dbReference>
<evidence type="ECO:0000256" key="8">
    <source>
        <dbReference type="SAM" id="Phobius"/>
    </source>
</evidence>
<keyword evidence="4" id="KW-1003">Cell membrane</keyword>
<feature type="transmembrane region" description="Helical" evidence="8">
    <location>
        <begin position="83"/>
        <end position="107"/>
    </location>
</feature>
<feature type="transmembrane region" description="Helical" evidence="8">
    <location>
        <begin position="52"/>
        <end position="71"/>
    </location>
</feature>
<feature type="transmembrane region" description="Helical" evidence="8">
    <location>
        <begin position="375"/>
        <end position="395"/>
    </location>
</feature>
<keyword evidence="11" id="KW-1185">Reference proteome</keyword>
<organism evidence="10 11">
    <name type="scientific">Persicobacter diffluens</name>
    <dbReference type="NCBI Taxonomy" id="981"/>
    <lineage>
        <taxon>Bacteria</taxon>
        <taxon>Pseudomonadati</taxon>
        <taxon>Bacteroidota</taxon>
        <taxon>Cytophagia</taxon>
        <taxon>Cytophagales</taxon>
        <taxon>Persicobacteraceae</taxon>
        <taxon>Persicobacter</taxon>
    </lineage>
</organism>
<dbReference type="PANTHER" id="PTHR23502:SF132">
    <property type="entry name" value="POLYAMINE TRANSPORTER 2-RELATED"/>
    <property type="match status" value="1"/>
</dbReference>
<evidence type="ECO:0000256" key="4">
    <source>
        <dbReference type="ARBA" id="ARBA00022475"/>
    </source>
</evidence>
<proteinExistence type="inferred from homology"/>
<dbReference type="SUPFAM" id="SSF103473">
    <property type="entry name" value="MFS general substrate transporter"/>
    <property type="match status" value="1"/>
</dbReference>
<dbReference type="PROSITE" id="PS50850">
    <property type="entry name" value="MFS"/>
    <property type="match status" value="1"/>
</dbReference>
<dbReference type="InterPro" id="IPR020846">
    <property type="entry name" value="MFS_dom"/>
</dbReference>
<dbReference type="NCBIfam" id="TIGR00710">
    <property type="entry name" value="efflux_Bcr_CflA"/>
    <property type="match status" value="1"/>
</dbReference>
<dbReference type="Proteomes" id="UP001310022">
    <property type="component" value="Unassembled WGS sequence"/>
</dbReference>
<evidence type="ECO:0000256" key="1">
    <source>
        <dbReference type="ARBA" id="ARBA00004651"/>
    </source>
</evidence>
<comment type="similarity">
    <text evidence="2">Belongs to the major facilitator superfamily. Bcr/CmlA family.</text>
</comment>
<comment type="subcellular location">
    <subcellularLocation>
        <location evidence="1">Cell membrane</location>
        <topology evidence="1">Multi-pass membrane protein</topology>
    </subcellularLocation>
</comment>
<dbReference type="PANTHER" id="PTHR23502">
    <property type="entry name" value="MAJOR FACILITATOR SUPERFAMILY"/>
    <property type="match status" value="1"/>
</dbReference>
<accession>A0AAN4W2E4</accession>
<sequence length="397" mass="43405">MNQTAIKPLSRNQLVALLSTVVAMGAFAIDMYLPSIPEVAAHFQSDISTIEVTISLFLFGFAFGQFTGGPLSDHFGRKPMMQIGLSLFSLATIGIIFSPNLLAFFLFRLLQGFGGGFTTVNTAAIVKDKFEIKESAKILSTIASVRMSAPMIAPLVGGLIAKIDIWQAVFVCLLIYSITLLTTISYKLDVPYIRPEQELSLKTTLQRYLGIFTNRLGLGYILAGAFTTSGLYAFISKATSIYVDYFKVAENNFPILFSANVIVMILLSRISQRLLKKYNSRQISQLGFAINYLAGLGLLLYSQLADAPQILPLLLLNMVFIGALGFVFGHINSCFLNCYPGKVATANATYGIIRFSMAAAMGTIIHLVGEAPLQSTFLVMFICALLGNLFFYLLAKK</sequence>
<dbReference type="InterPro" id="IPR005829">
    <property type="entry name" value="Sugar_transporter_CS"/>
</dbReference>
<evidence type="ECO:0000256" key="7">
    <source>
        <dbReference type="ARBA" id="ARBA00023136"/>
    </source>
</evidence>
<evidence type="ECO:0000256" key="5">
    <source>
        <dbReference type="ARBA" id="ARBA00022692"/>
    </source>
</evidence>
<evidence type="ECO:0000313" key="11">
    <source>
        <dbReference type="Proteomes" id="UP001310022"/>
    </source>
</evidence>
<dbReference type="GO" id="GO:1990961">
    <property type="term" value="P:xenobiotic detoxification by transmembrane export across the plasma membrane"/>
    <property type="evidence" value="ECO:0007669"/>
    <property type="project" value="InterPro"/>
</dbReference>
<dbReference type="GO" id="GO:0005886">
    <property type="term" value="C:plasma membrane"/>
    <property type="evidence" value="ECO:0007669"/>
    <property type="project" value="UniProtKB-SubCell"/>
</dbReference>
<dbReference type="RefSeq" id="WP_338237949.1">
    <property type="nucleotide sequence ID" value="NZ_BQKE01000002.1"/>
</dbReference>
<dbReference type="InterPro" id="IPR004812">
    <property type="entry name" value="Efflux_drug-R_Bcr/CmlA"/>
</dbReference>
<evidence type="ECO:0000256" key="6">
    <source>
        <dbReference type="ARBA" id="ARBA00022989"/>
    </source>
</evidence>
<keyword evidence="3" id="KW-0813">Transport</keyword>
<gene>
    <name evidence="10" type="ORF">PEDI_32570</name>
</gene>
<feature type="transmembrane region" description="Helical" evidence="8">
    <location>
        <begin position="165"/>
        <end position="186"/>
    </location>
</feature>
<evidence type="ECO:0000256" key="3">
    <source>
        <dbReference type="ARBA" id="ARBA00022448"/>
    </source>
</evidence>
<reference evidence="10 11" key="1">
    <citation type="submission" date="2021-12" db="EMBL/GenBank/DDBJ databases">
        <title>Genome sequencing of bacteria with rrn-lacking chromosome and rrn-plasmid.</title>
        <authorList>
            <person name="Anda M."/>
            <person name="Iwasaki W."/>
        </authorList>
    </citation>
    <scope>NUCLEOTIDE SEQUENCE [LARGE SCALE GENOMIC DNA]</scope>
    <source>
        <strain evidence="10 11">NBRC 15940</strain>
    </source>
</reference>
<dbReference type="CDD" id="cd17320">
    <property type="entry name" value="MFS_MdfA_MDR_like"/>
    <property type="match status" value="1"/>
</dbReference>
<dbReference type="Gene3D" id="1.20.1720.10">
    <property type="entry name" value="Multidrug resistance protein D"/>
    <property type="match status" value="1"/>
</dbReference>
<dbReference type="GO" id="GO:0042910">
    <property type="term" value="F:xenobiotic transmembrane transporter activity"/>
    <property type="evidence" value="ECO:0007669"/>
    <property type="project" value="InterPro"/>
</dbReference>
<keyword evidence="6 8" id="KW-1133">Transmembrane helix</keyword>
<evidence type="ECO:0000259" key="9">
    <source>
        <dbReference type="PROSITE" id="PS50850"/>
    </source>
</evidence>
<evidence type="ECO:0000256" key="2">
    <source>
        <dbReference type="ARBA" id="ARBA00006236"/>
    </source>
</evidence>
<feature type="transmembrane region" description="Helical" evidence="8">
    <location>
        <begin position="310"/>
        <end position="331"/>
    </location>
</feature>
<feature type="transmembrane region" description="Helical" evidence="8">
    <location>
        <begin position="255"/>
        <end position="271"/>
    </location>
</feature>
<feature type="transmembrane region" description="Helical" evidence="8">
    <location>
        <begin position="283"/>
        <end position="304"/>
    </location>
</feature>
<feature type="domain" description="Major facilitator superfamily (MFS) profile" evidence="9">
    <location>
        <begin position="14"/>
        <end position="397"/>
    </location>
</feature>
<name>A0AAN4W2E4_9BACT</name>
<dbReference type="AlphaFoldDB" id="A0AAN4W2E4"/>
<feature type="transmembrane region" description="Helical" evidence="8">
    <location>
        <begin position="352"/>
        <end position="369"/>
    </location>
</feature>
<dbReference type="Pfam" id="PF07690">
    <property type="entry name" value="MFS_1"/>
    <property type="match status" value="1"/>
</dbReference>
<evidence type="ECO:0000313" key="10">
    <source>
        <dbReference type="EMBL" id="GJM62705.1"/>
    </source>
</evidence>
<dbReference type="EMBL" id="BQKE01000002">
    <property type="protein sequence ID" value="GJM62705.1"/>
    <property type="molecule type" value="Genomic_DNA"/>
</dbReference>
<feature type="transmembrane region" description="Helical" evidence="8">
    <location>
        <begin position="216"/>
        <end position="235"/>
    </location>
</feature>
<comment type="caution">
    <text evidence="10">The sequence shown here is derived from an EMBL/GenBank/DDBJ whole genome shotgun (WGS) entry which is preliminary data.</text>
</comment>